<protein>
    <recommendedName>
        <fullName evidence="1">GDPGP1-like N-terminal domain-containing protein</fullName>
    </recommendedName>
</protein>
<dbReference type="OrthoDB" id="417175at2759"/>
<dbReference type="GO" id="GO:0016787">
    <property type="term" value="F:hydrolase activity"/>
    <property type="evidence" value="ECO:0007669"/>
    <property type="project" value="UniProtKB-KW"/>
</dbReference>
<dbReference type="GO" id="GO:0005085">
    <property type="term" value="F:guanyl-nucleotide exchange factor activity"/>
    <property type="evidence" value="ECO:0007669"/>
    <property type="project" value="UniProtKB-KW"/>
</dbReference>
<dbReference type="GO" id="GO:0005737">
    <property type="term" value="C:cytoplasm"/>
    <property type="evidence" value="ECO:0007669"/>
    <property type="project" value="UniProtKB-SubCell"/>
</dbReference>
<dbReference type="EnsemblMetazoa" id="Aqu2.1.29515_001">
    <property type="protein sequence ID" value="Aqu2.1.29515_001"/>
    <property type="gene ID" value="Aqu2.1.29515"/>
</dbReference>
<dbReference type="PANTHER" id="PTHR20884">
    <property type="entry name" value="GDP-D-GLUCOSE PHOSPHORYLASE 1"/>
    <property type="match status" value="1"/>
</dbReference>
<dbReference type="GO" id="GO:0006006">
    <property type="term" value="P:glucose metabolic process"/>
    <property type="evidence" value="ECO:0007669"/>
    <property type="project" value="TreeGrafter"/>
</dbReference>
<dbReference type="STRING" id="400682.A0A1X7UNE6"/>
<dbReference type="GO" id="GO:0080048">
    <property type="term" value="F:GDP-D-glucose phosphorylase activity"/>
    <property type="evidence" value="ECO:0007669"/>
    <property type="project" value="UniProtKB-EC"/>
</dbReference>
<name>A0A1X7UNE6_AMPQE</name>
<organism evidence="2">
    <name type="scientific">Amphimedon queenslandica</name>
    <name type="common">Sponge</name>
    <dbReference type="NCBI Taxonomy" id="400682"/>
    <lineage>
        <taxon>Eukaryota</taxon>
        <taxon>Metazoa</taxon>
        <taxon>Porifera</taxon>
        <taxon>Demospongiae</taxon>
        <taxon>Heteroscleromorpha</taxon>
        <taxon>Haplosclerida</taxon>
        <taxon>Niphatidae</taxon>
        <taxon>Amphimedon</taxon>
    </lineage>
</organism>
<sequence>MSTVYDLLTTADTIRSATVTPFDVFVSALWSKAMVDGAFRYTLDGTTVRSLDEGQYGFVVQNNPKRLTHKRVPVENRKLVEPFSPDQFNFNKITNEKEVICVIRRRGDEFIDEHLAVINVSPIEANHFLLVPNPKDCLPQVITQDSLLLCLQLMSLCERNDTCVVANSLLAYASVNHLHYHFISISYPLLAHRLDGKVLVDGVYELTNHPMKGFGFQCKDNKNNEELSKTARKFEPILTELWPSKRNGPIF</sequence>
<evidence type="ECO:0000259" key="1">
    <source>
        <dbReference type="Pfam" id="PF26217"/>
    </source>
</evidence>
<dbReference type="Pfam" id="PF26217">
    <property type="entry name" value="GDPGP1_N"/>
    <property type="match status" value="1"/>
</dbReference>
<dbReference type="GO" id="GO:0000166">
    <property type="term" value="F:nucleotide binding"/>
    <property type="evidence" value="ECO:0007669"/>
    <property type="project" value="UniProtKB-KW"/>
</dbReference>
<dbReference type="InParanoid" id="A0A1X7UNE6"/>
<dbReference type="InterPro" id="IPR026506">
    <property type="entry name" value="GDPGP"/>
</dbReference>
<proteinExistence type="predicted"/>
<evidence type="ECO:0000313" key="2">
    <source>
        <dbReference type="EnsemblMetazoa" id="Aqu2.1.29515_001"/>
    </source>
</evidence>
<reference evidence="2" key="1">
    <citation type="submission" date="2017-05" db="UniProtKB">
        <authorList>
            <consortium name="EnsemblMetazoa"/>
        </authorList>
    </citation>
    <scope>IDENTIFICATION</scope>
</reference>
<dbReference type="AlphaFoldDB" id="A0A1X7UNE6"/>
<dbReference type="InterPro" id="IPR058866">
    <property type="entry name" value="GDPGP1_N"/>
</dbReference>
<accession>A0A1X7UNE6</accession>
<dbReference type="PANTHER" id="PTHR20884:SF8">
    <property type="entry name" value="GDP-D-GLUCOSE PHOSPHORYLASE 1"/>
    <property type="match status" value="1"/>
</dbReference>
<feature type="domain" description="GDPGP1-like N-terminal" evidence="1">
    <location>
        <begin position="22"/>
        <end position="182"/>
    </location>
</feature>